<gene>
    <name evidence="1" type="ORF">MTR66_20430</name>
</gene>
<protein>
    <submittedName>
        <fullName evidence="1">Uncharacterized protein</fullName>
    </submittedName>
</protein>
<dbReference type="RefSeq" id="WP_243924433.1">
    <property type="nucleotide sequence ID" value="NZ_JALHLG010000068.1"/>
</dbReference>
<dbReference type="EMBL" id="JALHLG010000068">
    <property type="protein sequence ID" value="MCJ2189164.1"/>
    <property type="molecule type" value="Genomic_DNA"/>
</dbReference>
<proteinExistence type="predicted"/>
<dbReference type="Proteomes" id="UP001202281">
    <property type="component" value="Unassembled WGS sequence"/>
</dbReference>
<sequence>MSTNDEDLASAYKNAREALLNHYPTPEKQSALYPIFSRETIQRLIEGHPDIRPSTQKRLIWAMNAGVSNAVYQGMATYMRQDPAQRDLIFETMANEKANGEFSYFRYHAPGAIDFGEGWLKIYRDPNGDPSFSHWSMNYGRYKDKERTEERTPEHVGYVFRSRDRIFLLGRRPGVVRLATLVEPEDTDVDPYIGMLLSLRKQDGLQIPFAARVILVPHSNEPLLKRLRSEDGEEVFKSFFKQDMWYMG</sequence>
<evidence type="ECO:0000313" key="2">
    <source>
        <dbReference type="Proteomes" id="UP001202281"/>
    </source>
</evidence>
<comment type="caution">
    <text evidence="1">The sequence shown here is derived from an EMBL/GenBank/DDBJ whole genome shotgun (WGS) entry which is preliminary data.</text>
</comment>
<reference evidence="1 2" key="1">
    <citation type="submission" date="2022-04" db="EMBL/GenBank/DDBJ databases">
        <title>Identification of a novel bacterium isolated from mangrove sediments.</title>
        <authorList>
            <person name="Pan X."/>
        </authorList>
    </citation>
    <scope>NUCLEOTIDE SEQUENCE [LARGE SCALE GENOMIC DNA]</scope>
    <source>
        <strain evidence="1 2">B2638</strain>
    </source>
</reference>
<evidence type="ECO:0000313" key="1">
    <source>
        <dbReference type="EMBL" id="MCJ2189164.1"/>
    </source>
</evidence>
<keyword evidence="2" id="KW-1185">Reference proteome</keyword>
<organism evidence="1 2">
    <name type="scientific">Novosphingobium beihaiensis</name>
    <dbReference type="NCBI Taxonomy" id="2930389"/>
    <lineage>
        <taxon>Bacteria</taxon>
        <taxon>Pseudomonadati</taxon>
        <taxon>Pseudomonadota</taxon>
        <taxon>Alphaproteobacteria</taxon>
        <taxon>Sphingomonadales</taxon>
        <taxon>Sphingomonadaceae</taxon>
        <taxon>Novosphingobium</taxon>
    </lineage>
</organism>
<name>A0ABT0BWW6_9SPHN</name>
<accession>A0ABT0BWW6</accession>